<evidence type="ECO:0000313" key="4">
    <source>
        <dbReference type="EMBL" id="CAL8109174.1"/>
    </source>
</evidence>
<dbReference type="Gene3D" id="3.30.60.30">
    <property type="match status" value="1"/>
</dbReference>
<evidence type="ECO:0000256" key="2">
    <source>
        <dbReference type="SAM" id="SignalP"/>
    </source>
</evidence>
<feature type="chain" id="PRO_5046694574" description="Kazal-like domain-containing protein" evidence="2">
    <location>
        <begin position="23"/>
        <end position="456"/>
    </location>
</feature>
<evidence type="ECO:0000313" key="5">
    <source>
        <dbReference type="Proteomes" id="UP001642540"/>
    </source>
</evidence>
<dbReference type="SUPFAM" id="SSF100895">
    <property type="entry name" value="Kazal-type serine protease inhibitors"/>
    <property type="match status" value="1"/>
</dbReference>
<keyword evidence="1" id="KW-0812">Transmembrane</keyword>
<feature type="domain" description="Kazal-like" evidence="3">
    <location>
        <begin position="44"/>
        <end position="92"/>
    </location>
</feature>
<dbReference type="InterPro" id="IPR002350">
    <property type="entry name" value="Kazal_dom"/>
</dbReference>
<reference evidence="4 5" key="1">
    <citation type="submission" date="2024-08" db="EMBL/GenBank/DDBJ databases">
        <authorList>
            <person name="Cucini C."/>
            <person name="Frati F."/>
        </authorList>
    </citation>
    <scope>NUCLEOTIDE SEQUENCE [LARGE SCALE GENOMIC DNA]</scope>
</reference>
<feature type="transmembrane region" description="Helical" evidence="1">
    <location>
        <begin position="267"/>
        <end position="288"/>
    </location>
</feature>
<keyword evidence="1" id="KW-1133">Transmembrane helix</keyword>
<evidence type="ECO:0000256" key="1">
    <source>
        <dbReference type="SAM" id="Phobius"/>
    </source>
</evidence>
<feature type="signal peptide" evidence="2">
    <location>
        <begin position="1"/>
        <end position="22"/>
    </location>
</feature>
<keyword evidence="1" id="KW-0472">Membrane</keyword>
<comment type="caution">
    <text evidence="4">The sequence shown here is derived from an EMBL/GenBank/DDBJ whole genome shotgun (WGS) entry which is preliminary data.</text>
</comment>
<keyword evidence="5" id="KW-1185">Reference proteome</keyword>
<gene>
    <name evidence="4" type="ORF">ODALV1_LOCUS13213</name>
</gene>
<sequence length="456" mass="51896">MGYRWRLTVLAAAIICMSDCNAKSLVAPSNQSAGSSLEPLTTTTKRTFVCKCEDTSEPICANNGVTYKNLCRFECAKHKVTRKILSHAETHLQQFYPASKTPHFLDLPYITMRSSKHGQRNDKVRTNYGSGSGNRIDEVVCPFFVSFLVIILQSQTIPLDSFFSNLFSLQFKDCQCVKDCMPSASVLKDLGQVISFHQEVASRRFLFALECVVLTDIISNTIRMNSNGEFQFAMLYEGPVIIKGALGIVIGTWIFNLCNKLQYTKHLETLLVVLVFAWILVTLIDVCFFNKNNIRRTNDYFGYRFLKDITWFQVDVDVVAYTISILLYSQWKTVHSIAFTEDIAHADFKNESDCESDSEFLDSPNSSDIDRLEFNAECILILFISMTAIRFTVNFKDVTSYANTLKTTPRTPQMVSAEQRHSRRLYRRDLPFNWADNPDANVGDIQILGIAEIVRN</sequence>
<dbReference type="EMBL" id="CAXLJM020000041">
    <property type="protein sequence ID" value="CAL8109174.1"/>
    <property type="molecule type" value="Genomic_DNA"/>
</dbReference>
<protein>
    <recommendedName>
        <fullName evidence="3">Kazal-like domain-containing protein</fullName>
    </recommendedName>
</protein>
<dbReference type="PROSITE" id="PS51465">
    <property type="entry name" value="KAZAL_2"/>
    <property type="match status" value="1"/>
</dbReference>
<dbReference type="Pfam" id="PF07648">
    <property type="entry name" value="Kazal_2"/>
    <property type="match status" value="1"/>
</dbReference>
<evidence type="ECO:0000259" key="3">
    <source>
        <dbReference type="PROSITE" id="PS51465"/>
    </source>
</evidence>
<feature type="transmembrane region" description="Helical" evidence="1">
    <location>
        <begin position="234"/>
        <end position="255"/>
    </location>
</feature>
<accession>A0ABP1QN32</accession>
<keyword evidence="2" id="KW-0732">Signal</keyword>
<dbReference type="InterPro" id="IPR036058">
    <property type="entry name" value="Kazal_dom_sf"/>
</dbReference>
<organism evidence="4 5">
    <name type="scientific">Orchesella dallaii</name>
    <dbReference type="NCBI Taxonomy" id="48710"/>
    <lineage>
        <taxon>Eukaryota</taxon>
        <taxon>Metazoa</taxon>
        <taxon>Ecdysozoa</taxon>
        <taxon>Arthropoda</taxon>
        <taxon>Hexapoda</taxon>
        <taxon>Collembola</taxon>
        <taxon>Entomobryomorpha</taxon>
        <taxon>Entomobryoidea</taxon>
        <taxon>Orchesellidae</taxon>
        <taxon>Orchesellinae</taxon>
        <taxon>Orchesella</taxon>
    </lineage>
</organism>
<dbReference type="Proteomes" id="UP001642540">
    <property type="component" value="Unassembled WGS sequence"/>
</dbReference>
<dbReference type="CDD" id="cd00104">
    <property type="entry name" value="KAZAL_FS"/>
    <property type="match status" value="1"/>
</dbReference>
<dbReference type="PROSITE" id="PS00282">
    <property type="entry name" value="KAZAL_1"/>
    <property type="match status" value="1"/>
</dbReference>
<name>A0ABP1QN32_9HEXA</name>
<proteinExistence type="predicted"/>